<dbReference type="AlphaFoldDB" id="A0A0P6FC87"/>
<dbReference type="EMBL" id="GDIQ01062129">
    <property type="protein sequence ID" value="JAN32608.1"/>
    <property type="molecule type" value="Transcribed_RNA"/>
</dbReference>
<reference evidence="1" key="1">
    <citation type="submission" date="2015-10" db="EMBL/GenBank/DDBJ databases">
        <title>EvidentialGene: Evidence-directed Construction of Complete mRNA Transcriptomes without Genomes.</title>
        <authorList>
            <person name="Gilbert D.G."/>
        </authorList>
    </citation>
    <scope>NUCLEOTIDE SEQUENCE</scope>
</reference>
<organism evidence="1">
    <name type="scientific">Daphnia magna</name>
    <dbReference type="NCBI Taxonomy" id="35525"/>
    <lineage>
        <taxon>Eukaryota</taxon>
        <taxon>Metazoa</taxon>
        <taxon>Ecdysozoa</taxon>
        <taxon>Arthropoda</taxon>
        <taxon>Crustacea</taxon>
        <taxon>Branchiopoda</taxon>
        <taxon>Diplostraca</taxon>
        <taxon>Cladocera</taxon>
        <taxon>Anomopoda</taxon>
        <taxon>Daphniidae</taxon>
        <taxon>Daphnia</taxon>
    </lineage>
</organism>
<name>A0A0P6FC87_9CRUS</name>
<protein>
    <submittedName>
        <fullName evidence="1">Uncharacterized protein</fullName>
    </submittedName>
</protein>
<evidence type="ECO:0000313" key="1">
    <source>
        <dbReference type="EMBL" id="JAN32608.1"/>
    </source>
</evidence>
<sequence>MGAPAAGNFQTAIESEGSICSFVSLTAAGSTRVCPFNTNVGSKNEPIRFAPVLPPIGYL</sequence>
<accession>A0A0P6FC87</accession>
<proteinExistence type="predicted"/>